<dbReference type="PANTHER" id="PTHR37542">
    <property type="entry name" value="HELO DOMAIN-CONTAINING PROTEIN-RELATED"/>
    <property type="match status" value="1"/>
</dbReference>
<feature type="domain" description="Protein kinase" evidence="3">
    <location>
        <begin position="298"/>
        <end position="653"/>
    </location>
</feature>
<evidence type="ECO:0000256" key="2">
    <source>
        <dbReference type="SAM" id="MobiDB-lite"/>
    </source>
</evidence>
<sequence>MEFAVGTALGAAGLLFGFKGALDGYNALSDLFLEDTGLHYLALRYRFEAFKFEQLGRYCKVDEPDGACILLQRPRRDQEVFLSHLNEVQRRQQFAASKFLDKYNLGEEQPGTPAATTGDGLVAPESKSSWVAMLKEQKTLKPNSFRSRLRWCLSHKEEFQKLVEQLAQLNNDLWDLAKAEEDEAARVVAGVLKELDDFWVRVRPKELNEAQIATTVLDGLERFLPSIVKSSINIQQLIDQVIVQVKEGIAKDKSNLASDDDGSEKRTPSSIVKLLARAKAIQAEKVEEAAKRVTYINTAELESFEVHDHADVSQAKSRYMGEYQKKGKTKTPVLVEWKVVTAGNPAQAEILTRIEALGTLLCSAGAAADFCLFESLGLYRDRSHEESTDGSVQRIGFVYRLPPRSPARQVPASLLDLIQAAKLHHSRPPLGDRLALAYRLASAVSLLHVSDWLHKSMRSSNVLFGPGTWPSSAAAWGSSPSSSSSPSSPSSPSSDVTSPYICGFQYSRPSDDNSLEAGEWGGDGGTGNEGGLDYYRHPSVAQSGWTKVAEIYSLGVVLLEVAHWRPLFSSSQLRKATTLTKVHWDVMKEVEGTKAMQLRGLVGSVFVDSIRCCLLAVSGRSLGVETGTSAVEAKRLNDAFVRLVLEPIAACKA</sequence>
<name>A0A6P8AXB7_PYRGI</name>
<dbReference type="RefSeq" id="XP_030979517.1">
    <property type="nucleotide sequence ID" value="XM_031130589.1"/>
</dbReference>
<dbReference type="Gene3D" id="1.20.120.1020">
    <property type="entry name" value="Prion-inhibition and propagation, HeLo domain"/>
    <property type="match status" value="1"/>
</dbReference>
<dbReference type="Pfam" id="PF14479">
    <property type="entry name" value="HeLo"/>
    <property type="match status" value="1"/>
</dbReference>
<dbReference type="InterPro" id="IPR011009">
    <property type="entry name" value="Kinase-like_dom_sf"/>
</dbReference>
<dbReference type="GO" id="GO:0004672">
    <property type="term" value="F:protein kinase activity"/>
    <property type="evidence" value="ECO:0007669"/>
    <property type="project" value="InterPro"/>
</dbReference>
<gene>
    <name evidence="5" type="ORF">PgNI_10616</name>
</gene>
<feature type="compositionally biased region" description="Low complexity" evidence="2">
    <location>
        <begin position="475"/>
        <end position="494"/>
    </location>
</feature>
<proteinExistence type="predicted"/>
<accession>A0A6P8AXB7</accession>
<dbReference type="SUPFAM" id="SSF56112">
    <property type="entry name" value="Protein kinase-like (PK-like)"/>
    <property type="match status" value="1"/>
</dbReference>
<dbReference type="PROSITE" id="PS50011">
    <property type="entry name" value="PROTEIN_KINASE_DOM"/>
    <property type="match status" value="1"/>
</dbReference>
<reference evidence="4 5" key="1">
    <citation type="journal article" date="2019" name="Mol. Biol. Evol.">
        <title>Blast fungal genomes show frequent chromosomal changes, gene gains and losses, and effector gene turnover.</title>
        <authorList>
            <person name="Gomez Luciano L.B."/>
            <person name="Jason Tsai I."/>
            <person name="Chuma I."/>
            <person name="Tosa Y."/>
            <person name="Chen Y.H."/>
            <person name="Li J.Y."/>
            <person name="Li M.Y."/>
            <person name="Jade Lu M.Y."/>
            <person name="Nakayashiki H."/>
            <person name="Li W.H."/>
        </authorList>
    </citation>
    <scope>NUCLEOTIDE SEQUENCE [LARGE SCALE GENOMIC DNA]</scope>
    <source>
        <strain evidence="4 5">NI907</strain>
    </source>
</reference>
<organism evidence="4 5">
    <name type="scientific">Pyricularia grisea</name>
    <name type="common">Crabgrass-specific blast fungus</name>
    <name type="synonym">Magnaporthe grisea</name>
    <dbReference type="NCBI Taxonomy" id="148305"/>
    <lineage>
        <taxon>Eukaryota</taxon>
        <taxon>Fungi</taxon>
        <taxon>Dikarya</taxon>
        <taxon>Ascomycota</taxon>
        <taxon>Pezizomycotina</taxon>
        <taxon>Sordariomycetes</taxon>
        <taxon>Sordariomycetidae</taxon>
        <taxon>Magnaporthales</taxon>
        <taxon>Pyriculariaceae</taxon>
        <taxon>Pyricularia</taxon>
    </lineage>
</organism>
<keyword evidence="4" id="KW-1185">Reference proteome</keyword>
<dbReference type="AlphaFoldDB" id="A0A6P8AXB7"/>
<dbReference type="PANTHER" id="PTHR37542:SF3">
    <property type="entry name" value="PRION-INHIBITION AND PROPAGATION HELO DOMAIN-CONTAINING PROTEIN"/>
    <property type="match status" value="1"/>
</dbReference>
<reference evidence="5" key="2">
    <citation type="submission" date="2019-10" db="EMBL/GenBank/DDBJ databases">
        <authorList>
            <consortium name="NCBI Genome Project"/>
        </authorList>
    </citation>
    <scope>NUCLEOTIDE SEQUENCE</scope>
    <source>
        <strain evidence="5">NI907</strain>
    </source>
</reference>
<feature type="coiled-coil region" evidence="1">
    <location>
        <begin position="152"/>
        <end position="179"/>
    </location>
</feature>
<dbReference type="Gene3D" id="1.10.510.10">
    <property type="entry name" value="Transferase(Phosphotransferase) domain 1"/>
    <property type="match status" value="1"/>
</dbReference>
<dbReference type="KEGG" id="pgri:PgNI_10616"/>
<feature type="region of interest" description="Disordered" evidence="2">
    <location>
        <begin position="475"/>
        <end position="496"/>
    </location>
</feature>
<dbReference type="InterPro" id="IPR000719">
    <property type="entry name" value="Prot_kinase_dom"/>
</dbReference>
<evidence type="ECO:0000256" key="1">
    <source>
        <dbReference type="SAM" id="Coils"/>
    </source>
</evidence>
<evidence type="ECO:0000259" key="3">
    <source>
        <dbReference type="PROSITE" id="PS50011"/>
    </source>
</evidence>
<dbReference type="GO" id="GO:0005524">
    <property type="term" value="F:ATP binding"/>
    <property type="evidence" value="ECO:0007669"/>
    <property type="project" value="InterPro"/>
</dbReference>
<evidence type="ECO:0000313" key="4">
    <source>
        <dbReference type="Proteomes" id="UP000515153"/>
    </source>
</evidence>
<reference evidence="5" key="3">
    <citation type="submission" date="2025-08" db="UniProtKB">
        <authorList>
            <consortium name="RefSeq"/>
        </authorList>
    </citation>
    <scope>IDENTIFICATION</scope>
    <source>
        <strain evidence="5">NI907</strain>
    </source>
</reference>
<dbReference type="GeneID" id="41965495"/>
<keyword evidence="1" id="KW-0175">Coiled coil</keyword>
<evidence type="ECO:0000313" key="5">
    <source>
        <dbReference type="RefSeq" id="XP_030979517.1"/>
    </source>
</evidence>
<dbReference type="InterPro" id="IPR029498">
    <property type="entry name" value="HeLo_dom"/>
</dbReference>
<dbReference type="Proteomes" id="UP000515153">
    <property type="component" value="Chromosome VII"/>
</dbReference>
<dbReference type="InterPro" id="IPR038305">
    <property type="entry name" value="HeLo_sf"/>
</dbReference>
<protein>
    <recommendedName>
        <fullName evidence="3">Protein kinase domain-containing protein</fullName>
    </recommendedName>
</protein>